<dbReference type="Proteomes" id="UP001157974">
    <property type="component" value="Unassembled WGS sequence"/>
</dbReference>
<keyword evidence="2" id="KW-1185">Reference proteome</keyword>
<reference evidence="1 2" key="1">
    <citation type="journal article" date="2023" name="Nat. Commun.">
        <title>Origin of minicircular mitochondrial genomes in red algae.</title>
        <authorList>
            <person name="Lee Y."/>
            <person name="Cho C.H."/>
            <person name="Lee Y.M."/>
            <person name="Park S.I."/>
            <person name="Yang J.H."/>
            <person name="West J.A."/>
            <person name="Bhattacharya D."/>
            <person name="Yoon H.S."/>
        </authorList>
    </citation>
    <scope>NUCLEOTIDE SEQUENCE [LARGE SCALE GENOMIC DNA]</scope>
    <source>
        <strain evidence="1 2">CCMP1338</strain>
        <tissue evidence="1">Whole cell</tissue>
    </source>
</reference>
<evidence type="ECO:0000313" key="2">
    <source>
        <dbReference type="Proteomes" id="UP001157974"/>
    </source>
</evidence>
<comment type="caution">
    <text evidence="1">The sequence shown here is derived from an EMBL/GenBank/DDBJ whole genome shotgun (WGS) entry which is preliminary data.</text>
</comment>
<gene>
    <name evidence="1" type="ORF">NDN08_000457</name>
</gene>
<accession>A0AAV8UTL2</accession>
<proteinExistence type="predicted"/>
<dbReference type="PANTHER" id="PTHR35716">
    <property type="entry name" value="OS05G0574700 PROTEIN-RELATED"/>
    <property type="match status" value="1"/>
</dbReference>
<name>A0AAV8UTL2_9RHOD</name>
<evidence type="ECO:0008006" key="3">
    <source>
        <dbReference type="Google" id="ProtNLM"/>
    </source>
</evidence>
<evidence type="ECO:0000313" key="1">
    <source>
        <dbReference type="EMBL" id="KAJ8903926.1"/>
    </source>
</evidence>
<sequence length="220" mass="24561">METGFVSGVWVRPGHAGSKGLVSRRSRLLIMSNNVDGFEGENILRNQIENLKKSSSKLHGELNRIRENETGFELPPVVPLLDRAPREGLSVEDTIRIQLMALQRNDFPEIDAGIATAFEFAAPMNRMSVGGSANDFAKFVKSSIYAMLVDCKEWQLSSVTITSGGRRASAVSLITDFTGNERKFLWNLGIKKVWDNGQYQECWLVDACIAFDYKGRLVIE</sequence>
<organism evidence="1 2">
    <name type="scientific">Rhodosorus marinus</name>
    <dbReference type="NCBI Taxonomy" id="101924"/>
    <lineage>
        <taxon>Eukaryota</taxon>
        <taxon>Rhodophyta</taxon>
        <taxon>Stylonematophyceae</taxon>
        <taxon>Stylonematales</taxon>
        <taxon>Stylonemataceae</taxon>
        <taxon>Rhodosorus</taxon>
    </lineage>
</organism>
<protein>
    <recommendedName>
        <fullName evidence="3">SnoaL-like domain-containing protein</fullName>
    </recommendedName>
</protein>
<dbReference type="AlphaFoldDB" id="A0AAV8UTL2"/>
<dbReference type="EMBL" id="JAMWBK010000006">
    <property type="protein sequence ID" value="KAJ8903926.1"/>
    <property type="molecule type" value="Genomic_DNA"/>
</dbReference>